<dbReference type="OrthoDB" id="5363417at2759"/>
<protein>
    <submittedName>
        <fullName evidence="2">Uncharacterized protein</fullName>
    </submittedName>
</protein>
<name>A0A507C7Z8_9FUNG</name>
<gene>
    <name evidence="2" type="ORF">SmJEL517_g02185</name>
</gene>
<organism evidence="2 3">
    <name type="scientific">Synchytrium microbalum</name>
    <dbReference type="NCBI Taxonomy" id="1806994"/>
    <lineage>
        <taxon>Eukaryota</taxon>
        <taxon>Fungi</taxon>
        <taxon>Fungi incertae sedis</taxon>
        <taxon>Chytridiomycota</taxon>
        <taxon>Chytridiomycota incertae sedis</taxon>
        <taxon>Chytridiomycetes</taxon>
        <taxon>Synchytriales</taxon>
        <taxon>Synchytriaceae</taxon>
        <taxon>Synchytrium</taxon>
    </lineage>
</organism>
<dbReference type="AlphaFoldDB" id="A0A507C7Z8"/>
<reference evidence="2 3" key="1">
    <citation type="journal article" date="2019" name="Sci. Rep.">
        <title>Comparative genomics of chytrid fungi reveal insights into the obligate biotrophic and pathogenic lifestyle of Synchytrium endobioticum.</title>
        <authorList>
            <person name="van de Vossenberg B.T.L.H."/>
            <person name="Warris S."/>
            <person name="Nguyen H.D.T."/>
            <person name="van Gent-Pelzer M.P.E."/>
            <person name="Joly D.L."/>
            <person name="van de Geest H.C."/>
            <person name="Bonants P.J.M."/>
            <person name="Smith D.S."/>
            <person name="Levesque C.A."/>
            <person name="van der Lee T.A.J."/>
        </authorList>
    </citation>
    <scope>NUCLEOTIDE SEQUENCE [LARGE SCALE GENOMIC DNA]</scope>
    <source>
        <strain evidence="2 3">JEL517</strain>
    </source>
</reference>
<dbReference type="STRING" id="1806994.A0A507C7Z8"/>
<dbReference type="Proteomes" id="UP000319731">
    <property type="component" value="Unassembled WGS sequence"/>
</dbReference>
<evidence type="ECO:0000313" key="3">
    <source>
        <dbReference type="Proteomes" id="UP000319731"/>
    </source>
</evidence>
<proteinExistence type="predicted"/>
<dbReference type="RefSeq" id="XP_031025921.1">
    <property type="nucleotide sequence ID" value="XM_031168113.1"/>
</dbReference>
<accession>A0A507C7Z8</accession>
<dbReference type="Pfam" id="PF04032">
    <property type="entry name" value="Rpr2"/>
    <property type="match status" value="1"/>
</dbReference>
<dbReference type="GeneID" id="42003410"/>
<keyword evidence="3" id="KW-1185">Reference proteome</keyword>
<comment type="caution">
    <text evidence="2">The sequence shown here is derived from an EMBL/GenBank/DDBJ whole genome shotgun (WGS) entry which is preliminary data.</text>
</comment>
<feature type="region of interest" description="Disordered" evidence="1">
    <location>
        <begin position="163"/>
        <end position="185"/>
    </location>
</feature>
<dbReference type="EMBL" id="QEAO01000008">
    <property type="protein sequence ID" value="TPX35448.1"/>
    <property type="molecule type" value="Genomic_DNA"/>
</dbReference>
<evidence type="ECO:0000313" key="2">
    <source>
        <dbReference type="EMBL" id="TPX35448.1"/>
    </source>
</evidence>
<dbReference type="InterPro" id="IPR007175">
    <property type="entry name" value="Rpr2/Snm1/Rpp21"/>
</dbReference>
<sequence length="185" mass="20762">MADTMPTLTYLSKAAAALPELPAMKRYLQGRLQAKSETEKVQLQEKIIKSACPLCGSQWIPGLNCRVRLLSKSDQAMKHGKWKIVKVDALSSKVHYYCYSCHVNALYKGNKRRKTSSKLIPVKAIPLPTTTATKATETEPKNVVNKKAGKRKTLNLRGILDREAQQKQQQQDQSFSLTDFLSQEA</sequence>
<evidence type="ECO:0000256" key="1">
    <source>
        <dbReference type="SAM" id="MobiDB-lite"/>
    </source>
</evidence>
<feature type="compositionally biased region" description="Polar residues" evidence="1">
    <location>
        <begin position="174"/>
        <end position="185"/>
    </location>
</feature>
<dbReference type="GO" id="GO:0006396">
    <property type="term" value="P:RNA processing"/>
    <property type="evidence" value="ECO:0007669"/>
    <property type="project" value="InterPro"/>
</dbReference>